<dbReference type="SUPFAM" id="SSF56808">
    <property type="entry name" value="Ribosomal protein L1"/>
    <property type="match status" value="1"/>
</dbReference>
<dbReference type="Proteomes" id="UP001438707">
    <property type="component" value="Unassembled WGS sequence"/>
</dbReference>
<dbReference type="InterPro" id="IPR016095">
    <property type="entry name" value="Ribosomal_uL1_3-a/b-sand"/>
</dbReference>
<gene>
    <name evidence="1" type="ORF">WJX74_002654</name>
</gene>
<protein>
    <recommendedName>
        <fullName evidence="3">Ribosomal protein L1</fullName>
    </recommendedName>
</protein>
<dbReference type="FunFam" id="3.40.50.790:FF:000012">
    <property type="entry name" value="Ribosomal protein L1p/L10e family"/>
    <property type="match status" value="1"/>
</dbReference>
<dbReference type="EMBL" id="JALJOS010000026">
    <property type="protein sequence ID" value="KAK9825035.1"/>
    <property type="molecule type" value="Genomic_DNA"/>
</dbReference>
<organism evidence="1 2">
    <name type="scientific">Apatococcus lobatus</name>
    <dbReference type="NCBI Taxonomy" id="904363"/>
    <lineage>
        <taxon>Eukaryota</taxon>
        <taxon>Viridiplantae</taxon>
        <taxon>Chlorophyta</taxon>
        <taxon>core chlorophytes</taxon>
        <taxon>Trebouxiophyceae</taxon>
        <taxon>Chlorellales</taxon>
        <taxon>Chlorellaceae</taxon>
        <taxon>Apatococcus</taxon>
    </lineage>
</organism>
<dbReference type="CDD" id="cd00403">
    <property type="entry name" value="Ribosomal_L1"/>
    <property type="match status" value="1"/>
</dbReference>
<dbReference type="AlphaFoldDB" id="A0AAW1QUR6"/>
<proteinExistence type="predicted"/>
<dbReference type="PANTHER" id="PTHR23105">
    <property type="entry name" value="RIBOSOMAL PROTEIN L7AE FAMILY MEMBER"/>
    <property type="match status" value="1"/>
</dbReference>
<dbReference type="InterPro" id="IPR050257">
    <property type="entry name" value="eL8/uL1-like"/>
</dbReference>
<evidence type="ECO:0000313" key="2">
    <source>
        <dbReference type="Proteomes" id="UP001438707"/>
    </source>
</evidence>
<comment type="caution">
    <text evidence="1">The sequence shown here is derived from an EMBL/GenBank/DDBJ whole genome shotgun (WGS) entry which is preliminary data.</text>
</comment>
<evidence type="ECO:0000313" key="1">
    <source>
        <dbReference type="EMBL" id="KAK9825035.1"/>
    </source>
</evidence>
<reference evidence="1 2" key="1">
    <citation type="journal article" date="2024" name="Nat. Commun.">
        <title>Phylogenomics reveals the evolutionary origins of lichenization in chlorophyte algae.</title>
        <authorList>
            <person name="Puginier C."/>
            <person name="Libourel C."/>
            <person name="Otte J."/>
            <person name="Skaloud P."/>
            <person name="Haon M."/>
            <person name="Grisel S."/>
            <person name="Petersen M."/>
            <person name="Berrin J.G."/>
            <person name="Delaux P.M."/>
            <person name="Dal Grande F."/>
            <person name="Keller J."/>
        </authorList>
    </citation>
    <scope>NUCLEOTIDE SEQUENCE [LARGE SCALE GENOMIC DNA]</scope>
    <source>
        <strain evidence="1 2">SAG 2145</strain>
    </source>
</reference>
<keyword evidence="2" id="KW-1185">Reference proteome</keyword>
<dbReference type="Pfam" id="PF00687">
    <property type="entry name" value="Ribosomal_L1"/>
    <property type="match status" value="1"/>
</dbReference>
<sequence length="252" mass="28163">MPGSTPGLDPEQVRKAATALLKFVGSQREESKELLQDDEVFQLLISLSHTPQSKKSSKPVALPVPHSLYDYDGAEICLLVKDRKGEGHKEAKARVRQAEIGKIAKVVGLSKLRTKYESFEAKRQLCAQYDLFLADDRILPFLPKLLGKSFFKKKKQPIPLDLTRADWGAQVKRACSCTYLFRSPGSCLNIRVARSNFSERQCSENIIAVLQQVTAHIPKKWDNVQAVFLKTADSVALPLYQVLPEAVQKISA</sequence>
<name>A0AAW1QUR6_9CHLO</name>
<dbReference type="InterPro" id="IPR028364">
    <property type="entry name" value="Ribosomal_uL1/biogenesis"/>
</dbReference>
<accession>A0AAW1QUR6</accession>
<dbReference type="InterPro" id="IPR023674">
    <property type="entry name" value="Ribosomal_uL1-like"/>
</dbReference>
<evidence type="ECO:0008006" key="3">
    <source>
        <dbReference type="Google" id="ProtNLM"/>
    </source>
</evidence>
<dbReference type="Gene3D" id="3.40.50.790">
    <property type="match status" value="1"/>
</dbReference>
<dbReference type="GO" id="GO:0003723">
    <property type="term" value="F:RNA binding"/>
    <property type="evidence" value="ECO:0007669"/>
    <property type="project" value="InterPro"/>
</dbReference>